<proteinExistence type="predicted"/>
<dbReference type="EMBL" id="JACHXU010000016">
    <property type="protein sequence ID" value="MBB3208582.1"/>
    <property type="molecule type" value="Genomic_DNA"/>
</dbReference>
<keyword evidence="2" id="KW-1185">Reference proteome</keyword>
<comment type="caution">
    <text evidence="1">The sequence shown here is derived from an EMBL/GenBank/DDBJ whole genome shotgun (WGS) entry which is preliminary data.</text>
</comment>
<dbReference type="Proteomes" id="UP000536179">
    <property type="component" value="Unassembled WGS sequence"/>
</dbReference>
<gene>
    <name evidence="1" type="ORF">FHS27_004411</name>
</gene>
<dbReference type="RefSeq" id="WP_184306745.1">
    <property type="nucleotide sequence ID" value="NZ_JACHXU010000016.1"/>
</dbReference>
<dbReference type="AlphaFoldDB" id="A0A7W5H6I2"/>
<name>A0A7W5H6I2_9BACT</name>
<evidence type="ECO:0000313" key="1">
    <source>
        <dbReference type="EMBL" id="MBB3208582.1"/>
    </source>
</evidence>
<reference evidence="1 2" key="1">
    <citation type="submission" date="2020-08" db="EMBL/GenBank/DDBJ databases">
        <title>Genomic Encyclopedia of Type Strains, Phase III (KMG-III): the genomes of soil and plant-associated and newly described type strains.</title>
        <authorList>
            <person name="Whitman W."/>
        </authorList>
    </citation>
    <scope>NUCLEOTIDE SEQUENCE [LARGE SCALE GENOMIC DNA]</scope>
    <source>
        <strain evidence="1 2">CECT 8075</strain>
    </source>
</reference>
<evidence type="ECO:0000313" key="2">
    <source>
        <dbReference type="Proteomes" id="UP000536179"/>
    </source>
</evidence>
<accession>A0A7W5H6I2</accession>
<protein>
    <submittedName>
        <fullName evidence="1">Uncharacterized protein</fullName>
    </submittedName>
</protein>
<sequence length="103" mass="11759">MSWEPAKAWKLRVIQLPNDKPRVTCPHRLYVVLDASDAFRGAIKLRRCSVSTLPGPPGAEPEGKTLKRYWGVSRLFTRLRNVQGFEAAKEVIDELNKFIKPIK</sequence>
<organism evidence="1 2">
    <name type="scientific">Aporhodopirellula rubra</name>
    <dbReference type="NCBI Taxonomy" id="980271"/>
    <lineage>
        <taxon>Bacteria</taxon>
        <taxon>Pseudomonadati</taxon>
        <taxon>Planctomycetota</taxon>
        <taxon>Planctomycetia</taxon>
        <taxon>Pirellulales</taxon>
        <taxon>Pirellulaceae</taxon>
        <taxon>Aporhodopirellula</taxon>
    </lineage>
</organism>